<evidence type="ECO:0000259" key="2">
    <source>
        <dbReference type="Pfam" id="PF12973"/>
    </source>
</evidence>
<feature type="chain" id="PRO_5003713137" description="ChrR-like cupin domain-containing protein" evidence="1">
    <location>
        <begin position="27"/>
        <end position="154"/>
    </location>
</feature>
<dbReference type="Pfam" id="PF12973">
    <property type="entry name" value="Cupin_7"/>
    <property type="match status" value="1"/>
</dbReference>
<keyword evidence="1" id="KW-0732">Signal</keyword>
<dbReference type="RefSeq" id="WP_007184315.1">
    <property type="nucleotide sequence ID" value="NZ_AKGD01000001.1"/>
</dbReference>
<dbReference type="OrthoDB" id="564955at2"/>
<comment type="caution">
    <text evidence="3">The sequence shown here is derived from an EMBL/GenBank/DDBJ whole genome shotgun (WGS) entry which is preliminary data.</text>
</comment>
<reference evidence="3 4" key="1">
    <citation type="journal article" date="2012" name="J. Bacteriol.">
        <title>Genome Sequence of n-Alkane-Degrading Hydrocarboniphaga effusa Strain AP103T (ATCC BAA-332T).</title>
        <authorList>
            <person name="Chang H.K."/>
            <person name="Zylstra G.J."/>
            <person name="Chae J.C."/>
        </authorList>
    </citation>
    <scope>NUCLEOTIDE SEQUENCE [LARGE SCALE GENOMIC DNA]</scope>
    <source>
        <strain evidence="3 4">AP103</strain>
    </source>
</reference>
<dbReference type="InterPro" id="IPR025979">
    <property type="entry name" value="ChrR-like_cupin_dom"/>
</dbReference>
<dbReference type="InterPro" id="IPR014710">
    <property type="entry name" value="RmlC-like_jellyroll"/>
</dbReference>
<proteinExistence type="predicted"/>
<accession>I7ZH41</accession>
<organism evidence="3 4">
    <name type="scientific">Hydrocarboniphaga effusa AP103</name>
    <dbReference type="NCBI Taxonomy" id="1172194"/>
    <lineage>
        <taxon>Bacteria</taxon>
        <taxon>Pseudomonadati</taxon>
        <taxon>Pseudomonadota</taxon>
        <taxon>Gammaproteobacteria</taxon>
        <taxon>Nevskiales</taxon>
        <taxon>Nevskiaceae</taxon>
        <taxon>Hydrocarboniphaga</taxon>
    </lineage>
</organism>
<dbReference type="Proteomes" id="UP000003704">
    <property type="component" value="Unassembled WGS sequence"/>
</dbReference>
<evidence type="ECO:0000313" key="3">
    <source>
        <dbReference type="EMBL" id="EIT71224.1"/>
    </source>
</evidence>
<protein>
    <recommendedName>
        <fullName evidence="2">ChrR-like cupin domain-containing protein</fullName>
    </recommendedName>
</protein>
<dbReference type="STRING" id="1172194.WQQ_13610"/>
<dbReference type="Gene3D" id="2.60.120.10">
    <property type="entry name" value="Jelly Rolls"/>
    <property type="match status" value="1"/>
</dbReference>
<dbReference type="AlphaFoldDB" id="I7ZH41"/>
<feature type="domain" description="ChrR-like cupin" evidence="2">
    <location>
        <begin position="39"/>
        <end position="146"/>
    </location>
</feature>
<dbReference type="EMBL" id="AKGD01000001">
    <property type="protein sequence ID" value="EIT71224.1"/>
    <property type="molecule type" value="Genomic_DNA"/>
</dbReference>
<feature type="signal peptide" evidence="1">
    <location>
        <begin position="1"/>
        <end position="26"/>
    </location>
</feature>
<dbReference type="SUPFAM" id="SSF51182">
    <property type="entry name" value="RmlC-like cupins"/>
    <property type="match status" value="1"/>
</dbReference>
<evidence type="ECO:0000313" key="4">
    <source>
        <dbReference type="Proteomes" id="UP000003704"/>
    </source>
</evidence>
<sequence>MLNPLRLLSSALVVALALTPALSISAASLDSASVEFKTAQQIQWVRNAEGTSERAILFGDPSKPGPYVMRIKWLPGNFSRPHFHNGDRFFTVISGTWWVGTGDHYDPNDTVPLPAGSYVLHKGGQLHYDGAKNEETIIQVTGYGPLETTQAKAH</sequence>
<name>I7ZH41_9GAMM</name>
<evidence type="ECO:0000256" key="1">
    <source>
        <dbReference type="SAM" id="SignalP"/>
    </source>
</evidence>
<keyword evidence="4" id="KW-1185">Reference proteome</keyword>
<dbReference type="CDD" id="cd06989">
    <property type="entry name" value="cupin_DRT102"/>
    <property type="match status" value="1"/>
</dbReference>
<dbReference type="InterPro" id="IPR011051">
    <property type="entry name" value="RmlC_Cupin_sf"/>
</dbReference>
<gene>
    <name evidence="3" type="ORF">WQQ_13610</name>
</gene>